<feature type="transmembrane region" description="Helical" evidence="7">
    <location>
        <begin position="176"/>
        <end position="197"/>
    </location>
</feature>
<dbReference type="PANTHER" id="PTHR43163:SF6">
    <property type="entry name" value="DIPEPTIDE TRANSPORT SYSTEM PERMEASE PROTEIN DPPB-RELATED"/>
    <property type="match status" value="1"/>
</dbReference>
<organism evidence="9 10">
    <name type="scientific">Microbacterium faecale</name>
    <dbReference type="NCBI Taxonomy" id="1804630"/>
    <lineage>
        <taxon>Bacteria</taxon>
        <taxon>Bacillati</taxon>
        <taxon>Actinomycetota</taxon>
        <taxon>Actinomycetes</taxon>
        <taxon>Micrococcales</taxon>
        <taxon>Microbacteriaceae</taxon>
        <taxon>Microbacterium</taxon>
    </lineage>
</organism>
<comment type="subcellular location">
    <subcellularLocation>
        <location evidence="1 7">Cell membrane</location>
        <topology evidence="1 7">Multi-pass membrane protein</topology>
    </subcellularLocation>
</comment>
<dbReference type="PANTHER" id="PTHR43163">
    <property type="entry name" value="DIPEPTIDE TRANSPORT SYSTEM PERMEASE PROTEIN DPPB-RELATED"/>
    <property type="match status" value="1"/>
</dbReference>
<keyword evidence="10" id="KW-1185">Reference proteome</keyword>
<evidence type="ECO:0000313" key="9">
    <source>
        <dbReference type="EMBL" id="GGD42971.1"/>
    </source>
</evidence>
<dbReference type="Pfam" id="PF19300">
    <property type="entry name" value="BPD_transp_1_N"/>
    <property type="match status" value="1"/>
</dbReference>
<feature type="transmembrane region" description="Helical" evidence="7">
    <location>
        <begin position="131"/>
        <end position="156"/>
    </location>
</feature>
<dbReference type="CDD" id="cd06261">
    <property type="entry name" value="TM_PBP2"/>
    <property type="match status" value="1"/>
</dbReference>
<evidence type="ECO:0000256" key="3">
    <source>
        <dbReference type="ARBA" id="ARBA00022475"/>
    </source>
</evidence>
<evidence type="ECO:0000256" key="7">
    <source>
        <dbReference type="RuleBase" id="RU363032"/>
    </source>
</evidence>
<evidence type="ECO:0000256" key="4">
    <source>
        <dbReference type="ARBA" id="ARBA00022692"/>
    </source>
</evidence>
<keyword evidence="5 7" id="KW-1133">Transmembrane helix</keyword>
<comment type="caution">
    <text evidence="9">The sequence shown here is derived from an EMBL/GenBank/DDBJ whole genome shotgun (WGS) entry which is preliminary data.</text>
</comment>
<evidence type="ECO:0000256" key="1">
    <source>
        <dbReference type="ARBA" id="ARBA00004651"/>
    </source>
</evidence>
<gene>
    <name evidence="9" type="ORF">GCM10010915_25100</name>
</gene>
<feature type="transmembrane region" description="Helical" evidence="7">
    <location>
        <begin position="281"/>
        <end position="307"/>
    </location>
</feature>
<dbReference type="PROSITE" id="PS50928">
    <property type="entry name" value="ABC_TM1"/>
    <property type="match status" value="1"/>
</dbReference>
<sequence>MLRQIGIRLLRLVPVLLLITLLATAALDLMPGSPALAMLGDDASPEQVRELTRRLGLDQPFPVRYVEWIGAAVQGDLGESLRMGIPVSEAIAQRFPVTFQIALMAIIIAAALAVPTALFSGANVGGRLDRVATATSSGLLSLPSFAAAVILIYIFGLQLRILPVNGWVPLGEDPLGNLRFAILPAVALALMEAAVYYRLLRTDVISTLNETFVLFARSRGLDKRYILARHVLRPSMFSLTTVMGLSLGRLLGGALIVEALFALPGLGTLLLQSVPSRDIPMIQGIVVVMALIYVVINIAVDLGYSLIDPRIRVRRSA</sequence>
<keyword evidence="6 7" id="KW-0472">Membrane</keyword>
<protein>
    <submittedName>
        <fullName evidence="9">Peptide ABC transporter</fullName>
    </submittedName>
</protein>
<feature type="transmembrane region" description="Helical" evidence="7">
    <location>
        <begin position="97"/>
        <end position="119"/>
    </location>
</feature>
<dbReference type="Gene3D" id="1.10.3720.10">
    <property type="entry name" value="MetI-like"/>
    <property type="match status" value="1"/>
</dbReference>
<dbReference type="InterPro" id="IPR035906">
    <property type="entry name" value="MetI-like_sf"/>
</dbReference>
<evidence type="ECO:0000256" key="5">
    <source>
        <dbReference type="ARBA" id="ARBA00022989"/>
    </source>
</evidence>
<proteinExistence type="inferred from homology"/>
<dbReference type="GO" id="GO:0005886">
    <property type="term" value="C:plasma membrane"/>
    <property type="evidence" value="ECO:0007669"/>
    <property type="project" value="UniProtKB-SubCell"/>
</dbReference>
<keyword evidence="2 7" id="KW-0813">Transport</keyword>
<reference evidence="9" key="2">
    <citation type="submission" date="2020-09" db="EMBL/GenBank/DDBJ databases">
        <authorList>
            <person name="Sun Q."/>
            <person name="Zhou Y."/>
        </authorList>
    </citation>
    <scope>NUCLEOTIDE SEQUENCE</scope>
    <source>
        <strain evidence="9">CGMCC 1.15152</strain>
    </source>
</reference>
<dbReference type="RefSeq" id="WP_188712531.1">
    <property type="nucleotide sequence ID" value="NZ_BMHO01000001.1"/>
</dbReference>
<keyword evidence="4 7" id="KW-0812">Transmembrane</keyword>
<evidence type="ECO:0000256" key="2">
    <source>
        <dbReference type="ARBA" id="ARBA00022448"/>
    </source>
</evidence>
<dbReference type="InterPro" id="IPR000515">
    <property type="entry name" value="MetI-like"/>
</dbReference>
<dbReference type="Pfam" id="PF00528">
    <property type="entry name" value="BPD_transp_1"/>
    <property type="match status" value="1"/>
</dbReference>
<dbReference type="SUPFAM" id="SSF161098">
    <property type="entry name" value="MetI-like"/>
    <property type="match status" value="1"/>
</dbReference>
<dbReference type="Proteomes" id="UP000633205">
    <property type="component" value="Unassembled WGS sequence"/>
</dbReference>
<evidence type="ECO:0000313" key="10">
    <source>
        <dbReference type="Proteomes" id="UP000633205"/>
    </source>
</evidence>
<feature type="domain" description="ABC transmembrane type-1" evidence="8">
    <location>
        <begin position="95"/>
        <end position="304"/>
    </location>
</feature>
<feature type="transmembrane region" description="Helical" evidence="7">
    <location>
        <begin position="237"/>
        <end position="261"/>
    </location>
</feature>
<dbReference type="GO" id="GO:0071916">
    <property type="term" value="F:dipeptide transmembrane transporter activity"/>
    <property type="evidence" value="ECO:0007669"/>
    <property type="project" value="TreeGrafter"/>
</dbReference>
<accession>A0A916YF71</accession>
<evidence type="ECO:0000259" key="8">
    <source>
        <dbReference type="PROSITE" id="PS50928"/>
    </source>
</evidence>
<dbReference type="InterPro" id="IPR045621">
    <property type="entry name" value="BPD_transp_1_N"/>
</dbReference>
<reference evidence="9" key="1">
    <citation type="journal article" date="2014" name="Int. J. Syst. Evol. Microbiol.">
        <title>Complete genome sequence of Corynebacterium casei LMG S-19264T (=DSM 44701T), isolated from a smear-ripened cheese.</title>
        <authorList>
            <consortium name="US DOE Joint Genome Institute (JGI-PGF)"/>
            <person name="Walter F."/>
            <person name="Albersmeier A."/>
            <person name="Kalinowski J."/>
            <person name="Ruckert C."/>
        </authorList>
    </citation>
    <scope>NUCLEOTIDE SEQUENCE</scope>
    <source>
        <strain evidence="9">CGMCC 1.15152</strain>
    </source>
</reference>
<evidence type="ECO:0000256" key="6">
    <source>
        <dbReference type="ARBA" id="ARBA00023136"/>
    </source>
</evidence>
<keyword evidence="3" id="KW-1003">Cell membrane</keyword>
<dbReference type="AlphaFoldDB" id="A0A916YF71"/>
<dbReference type="EMBL" id="BMHO01000001">
    <property type="protein sequence ID" value="GGD42971.1"/>
    <property type="molecule type" value="Genomic_DNA"/>
</dbReference>
<name>A0A916YF71_9MICO</name>
<comment type="similarity">
    <text evidence="7">Belongs to the binding-protein-dependent transport system permease family.</text>
</comment>